<sequence>MIGGTGKVVEIDETMIFKRKYNRGRLSSNQKRQVWVFGGIERESKATFAEIVEKRDEKTLIDVIQNNILPGTTIYSDCWKSYNNLDQYNFYSHDTVNHSKNFLNPSNKNVHTQNIERNWRSLKDHIPKSSNGPNRDDHLIEFLYKSKYRKIPDNESPT</sequence>
<dbReference type="Pfam" id="PF12762">
    <property type="entry name" value="DDE_Tnp_IS1595"/>
    <property type="match status" value="1"/>
</dbReference>
<protein>
    <recommendedName>
        <fullName evidence="1">ISXO2-like transposase domain-containing protein</fullName>
    </recommendedName>
</protein>
<dbReference type="SMART" id="SM01126">
    <property type="entry name" value="DDE_Tnp_IS1595"/>
    <property type="match status" value="1"/>
</dbReference>
<dbReference type="Proteomes" id="UP000015104">
    <property type="component" value="Unassembled WGS sequence"/>
</dbReference>
<dbReference type="InterPro" id="IPR024445">
    <property type="entry name" value="Tnp_ISXO2-like"/>
</dbReference>
<dbReference type="InterPro" id="IPR053164">
    <property type="entry name" value="IS1016-like_transposase"/>
</dbReference>
<evidence type="ECO:0000259" key="1">
    <source>
        <dbReference type="SMART" id="SM01126"/>
    </source>
</evidence>
<dbReference type="AlphaFoldDB" id="A0A158P4R1"/>
<reference evidence="2" key="2">
    <citation type="submission" date="2016-04" db="UniProtKB">
        <authorList>
            <consortium name="EnsemblMetazoa"/>
        </authorList>
    </citation>
    <scope>IDENTIFICATION</scope>
</reference>
<dbReference type="EMBL" id="CAEY01001893">
    <property type="status" value="NOT_ANNOTATED_CDS"/>
    <property type="molecule type" value="Genomic_DNA"/>
</dbReference>
<keyword evidence="3" id="KW-1185">Reference proteome</keyword>
<evidence type="ECO:0000313" key="3">
    <source>
        <dbReference type="Proteomes" id="UP000015104"/>
    </source>
</evidence>
<feature type="domain" description="ISXO2-like transposase" evidence="1">
    <location>
        <begin position="1"/>
        <end position="147"/>
    </location>
</feature>
<dbReference type="PANTHER" id="PTHR47163:SF2">
    <property type="entry name" value="SI:DKEY-17M8.2"/>
    <property type="match status" value="1"/>
</dbReference>
<name>A0A158P4R1_TETUR</name>
<evidence type="ECO:0000313" key="2">
    <source>
        <dbReference type="EnsemblMetazoa" id="tetur07g08219.1"/>
    </source>
</evidence>
<dbReference type="PANTHER" id="PTHR47163">
    <property type="entry name" value="DDE_TNP_IS1595 DOMAIN-CONTAINING PROTEIN"/>
    <property type="match status" value="1"/>
</dbReference>
<dbReference type="EnsemblMetazoa" id="tetur07g08219.1">
    <property type="protein sequence ID" value="tetur07g08219.1"/>
    <property type="gene ID" value="tetur07g08219"/>
</dbReference>
<proteinExistence type="predicted"/>
<reference evidence="3" key="1">
    <citation type="submission" date="2011-08" db="EMBL/GenBank/DDBJ databases">
        <authorList>
            <person name="Rombauts S."/>
        </authorList>
    </citation>
    <scope>NUCLEOTIDE SEQUENCE</scope>
    <source>
        <strain evidence="3">London</strain>
    </source>
</reference>
<dbReference type="STRING" id="32264.A0A158P4R1"/>
<accession>A0A158P4R1</accession>
<organism evidence="2 3">
    <name type="scientific">Tetranychus urticae</name>
    <name type="common">Two-spotted spider mite</name>
    <dbReference type="NCBI Taxonomy" id="32264"/>
    <lineage>
        <taxon>Eukaryota</taxon>
        <taxon>Metazoa</taxon>
        <taxon>Ecdysozoa</taxon>
        <taxon>Arthropoda</taxon>
        <taxon>Chelicerata</taxon>
        <taxon>Arachnida</taxon>
        <taxon>Acari</taxon>
        <taxon>Acariformes</taxon>
        <taxon>Trombidiformes</taxon>
        <taxon>Prostigmata</taxon>
        <taxon>Eleutherengona</taxon>
        <taxon>Raphignathae</taxon>
        <taxon>Tetranychoidea</taxon>
        <taxon>Tetranychidae</taxon>
        <taxon>Tetranychus</taxon>
    </lineage>
</organism>
<dbReference type="NCBIfam" id="NF033547">
    <property type="entry name" value="transpos_IS1595"/>
    <property type="match status" value="1"/>
</dbReference>